<organism evidence="1 2">
    <name type="scientific">Phlebia brevispora</name>
    <dbReference type="NCBI Taxonomy" id="194682"/>
    <lineage>
        <taxon>Eukaryota</taxon>
        <taxon>Fungi</taxon>
        <taxon>Dikarya</taxon>
        <taxon>Basidiomycota</taxon>
        <taxon>Agaricomycotina</taxon>
        <taxon>Agaricomycetes</taxon>
        <taxon>Polyporales</taxon>
        <taxon>Meruliaceae</taxon>
        <taxon>Phlebia</taxon>
    </lineage>
</organism>
<accession>A0ACC1SF18</accession>
<evidence type="ECO:0000313" key="2">
    <source>
        <dbReference type="Proteomes" id="UP001148662"/>
    </source>
</evidence>
<proteinExistence type="predicted"/>
<evidence type="ECO:0000313" key="1">
    <source>
        <dbReference type="EMBL" id="KAJ3538425.1"/>
    </source>
</evidence>
<dbReference type="EMBL" id="JANHOG010001356">
    <property type="protein sequence ID" value="KAJ3538425.1"/>
    <property type="molecule type" value="Genomic_DNA"/>
</dbReference>
<keyword evidence="2" id="KW-1185">Reference proteome</keyword>
<gene>
    <name evidence="1" type="ORF">NM688_g6523</name>
</gene>
<dbReference type="Proteomes" id="UP001148662">
    <property type="component" value="Unassembled WGS sequence"/>
</dbReference>
<sequence length="169" mass="19052">MGVCSYFPSFLRMNYQQTPRTRPKGGYIQTTACPWLCVPVPAMDPEKRVSVLVSPNSKSDSDIWSPTAAISELEDSSDVIDAAKERRLVRRIDIRLVPASMFIYLLSFIDKSNIGNAKILNSDTGDSLLQSLRISDQQYLVALMIFVVANTIFETPSNYLLKRLTPSRW</sequence>
<name>A0ACC1SF18_9APHY</name>
<comment type="caution">
    <text evidence="1">The sequence shown here is derived from an EMBL/GenBank/DDBJ whole genome shotgun (WGS) entry which is preliminary data.</text>
</comment>
<protein>
    <submittedName>
        <fullName evidence="1">Uncharacterized protein</fullName>
    </submittedName>
</protein>
<reference evidence="1" key="1">
    <citation type="submission" date="2022-07" db="EMBL/GenBank/DDBJ databases">
        <title>Genome Sequence of Phlebia brevispora.</title>
        <authorList>
            <person name="Buettner E."/>
        </authorList>
    </citation>
    <scope>NUCLEOTIDE SEQUENCE</scope>
    <source>
        <strain evidence="1">MPL23</strain>
    </source>
</reference>